<dbReference type="EMBL" id="BX571966">
    <property type="protein sequence ID" value="CAH38881.1"/>
    <property type="molecule type" value="Genomic_DNA"/>
</dbReference>
<feature type="compositionally biased region" description="Basic residues" evidence="1">
    <location>
        <begin position="82"/>
        <end position="93"/>
    </location>
</feature>
<dbReference type="KEGG" id="bps:BPSS1406"/>
<keyword evidence="3" id="KW-1185">Reference proteome</keyword>
<feature type="region of interest" description="Disordered" evidence="1">
    <location>
        <begin position="1"/>
        <end position="143"/>
    </location>
</feature>
<reference evidence="2 3" key="1">
    <citation type="journal article" date="2004" name="Proc. Natl. Acad. Sci. U.S.A.">
        <title>Genomic plasticity of the causative agent of melioidosis, Burkholderia pseudomallei.</title>
        <authorList>
            <person name="Holden M.T.G."/>
            <person name="Titball R.W."/>
            <person name="Peacock S.J."/>
            <person name="Cerdeno-Tarraga A.M."/>
            <person name="Atkins T."/>
            <person name="Crossman L.C."/>
            <person name="Pitt T."/>
            <person name="Churcher C."/>
            <person name="Mungall K."/>
            <person name="Bentley S.D."/>
            <person name="Sebaihia M."/>
            <person name="Thomson N.R."/>
            <person name="Bason N."/>
            <person name="Beacham I.R."/>
            <person name="Brooks K."/>
            <person name="Brown K.A."/>
            <person name="Brown N.F."/>
            <person name="Challis G.L."/>
            <person name="Cherevach I."/>
            <person name="Chillingworth T."/>
            <person name="Cronin A."/>
            <person name="Crosset B."/>
            <person name="Davis P."/>
            <person name="DeShazer D."/>
            <person name="Feltwell T."/>
            <person name="Fraser A."/>
            <person name="Hance Z."/>
            <person name="Hauser H."/>
            <person name="Holroyd S."/>
            <person name="Jagels K."/>
            <person name="Keith K.E."/>
            <person name="Maddison M."/>
            <person name="Moule S."/>
            <person name="Price C."/>
            <person name="Quail M.A."/>
            <person name="Rabbinowitsch E."/>
            <person name="Rutherford K."/>
            <person name="Sanders M."/>
            <person name="Simmonds M."/>
            <person name="Songsivilai S."/>
            <person name="Stevens K."/>
            <person name="Tumapa S."/>
            <person name="Vesaratchavest M."/>
            <person name="Whitehead S."/>
            <person name="Yeats C."/>
            <person name="Barrell B.G."/>
            <person name="Oyston P.C.F."/>
            <person name="Parkhill J."/>
        </authorList>
    </citation>
    <scope>NUCLEOTIDE SEQUENCE [LARGE SCALE GENOMIC DNA]</scope>
    <source>
        <strain evidence="2 3">K96243</strain>
    </source>
</reference>
<sequence>MPARKSSEEACVNRSFRSSNHLSSPAQLQQSADAQQRTADRQAARNSALTAALYRGTTNFTYSKDPAPRGRLPSVSKTNALARKRKITSRLRRNAAGNGDGDGDDVDGALVPHFEAEPGGDRDRDGRGGREQPRDDPMDIETCRRLPRMQAAESRAAAAPRGRFDAVADLHAAPGQEGERADAIARAWESEMFGLQVFPPNAPRTAEILELSLDFLLIQRRIGPIPVSTLARLRESPAPTPVACGRDRLPGETAPDDRRRFNLLFPLLWLQAGMPRTAVRLDCAIAKLLAIRNALPDNPLATDDAQAEPTPAPHASSSE</sequence>
<feature type="compositionally biased region" description="Basic and acidic residues" evidence="1">
    <location>
        <begin position="114"/>
        <end position="143"/>
    </location>
</feature>
<feature type="compositionally biased region" description="Polar residues" evidence="1">
    <location>
        <begin position="15"/>
        <end position="28"/>
    </location>
</feature>
<organism evidence="2 3">
    <name type="scientific">Burkholderia pseudomallei (strain K96243)</name>
    <dbReference type="NCBI Taxonomy" id="272560"/>
    <lineage>
        <taxon>Bacteria</taxon>
        <taxon>Pseudomonadati</taxon>
        <taxon>Pseudomonadota</taxon>
        <taxon>Betaproteobacteria</taxon>
        <taxon>Burkholderiales</taxon>
        <taxon>Burkholderiaceae</taxon>
        <taxon>Burkholderia</taxon>
        <taxon>pseudomallei group</taxon>
    </lineage>
</organism>
<evidence type="ECO:0000313" key="3">
    <source>
        <dbReference type="Proteomes" id="UP000000605"/>
    </source>
</evidence>
<evidence type="ECO:0000313" key="2">
    <source>
        <dbReference type="EMBL" id="CAH38881.1"/>
    </source>
</evidence>
<dbReference type="AlphaFoldDB" id="Q63KF4"/>
<accession>Q63KF4</accession>
<protein>
    <recommendedName>
        <fullName evidence="4">Type III secretion system protein</fullName>
    </recommendedName>
</protein>
<evidence type="ECO:0000256" key="1">
    <source>
        <dbReference type="SAM" id="MobiDB-lite"/>
    </source>
</evidence>
<dbReference type="STRING" id="272560.BPSS1406"/>
<name>Q63KF4_BURPS</name>
<proteinExistence type="predicted"/>
<dbReference type="PATRIC" id="fig|272560.6.peg.5639"/>
<dbReference type="Proteomes" id="UP000000605">
    <property type="component" value="Chromosome 2"/>
</dbReference>
<feature type="region of interest" description="Disordered" evidence="1">
    <location>
        <begin position="299"/>
        <end position="319"/>
    </location>
</feature>
<evidence type="ECO:0008006" key="4">
    <source>
        <dbReference type="Google" id="ProtNLM"/>
    </source>
</evidence>
<gene>
    <name evidence="2" type="ordered locus">BPSS1406</name>
</gene>